<dbReference type="PANTHER" id="PTHR30293">
    <property type="entry name" value="TRANSCRIPTIONAL REGULATORY PROTEIN NAC-RELATED"/>
    <property type="match status" value="1"/>
</dbReference>
<keyword evidence="3" id="KW-0238">DNA-binding</keyword>
<proteinExistence type="inferred from homology"/>
<evidence type="ECO:0000259" key="6">
    <source>
        <dbReference type="PROSITE" id="PS50931"/>
    </source>
</evidence>
<dbReference type="Pfam" id="PF00126">
    <property type="entry name" value="HTH_1"/>
    <property type="match status" value="1"/>
</dbReference>
<keyword evidence="8" id="KW-1185">Reference proteome</keyword>
<evidence type="ECO:0000256" key="2">
    <source>
        <dbReference type="ARBA" id="ARBA00023015"/>
    </source>
</evidence>
<dbReference type="EMBL" id="JBHMAA010000018">
    <property type="protein sequence ID" value="MFB9950517.1"/>
    <property type="molecule type" value="Genomic_DNA"/>
</dbReference>
<reference evidence="7 8" key="1">
    <citation type="submission" date="2024-09" db="EMBL/GenBank/DDBJ databases">
        <authorList>
            <person name="Sun Q."/>
            <person name="Mori K."/>
        </authorList>
    </citation>
    <scope>NUCLEOTIDE SEQUENCE [LARGE SCALE GENOMIC DNA]</scope>
    <source>
        <strain evidence="7 8">TBRC 4938</strain>
    </source>
</reference>
<evidence type="ECO:0000256" key="3">
    <source>
        <dbReference type="ARBA" id="ARBA00023125"/>
    </source>
</evidence>
<keyword evidence="5" id="KW-0804">Transcription</keyword>
<dbReference type="Gene3D" id="1.10.10.10">
    <property type="entry name" value="Winged helix-like DNA-binding domain superfamily/Winged helix DNA-binding domain"/>
    <property type="match status" value="1"/>
</dbReference>
<dbReference type="RefSeq" id="WP_377263029.1">
    <property type="nucleotide sequence ID" value="NZ_JBHMAA010000018.1"/>
</dbReference>
<evidence type="ECO:0000313" key="7">
    <source>
        <dbReference type="EMBL" id="MFB9950517.1"/>
    </source>
</evidence>
<dbReference type="InterPro" id="IPR005119">
    <property type="entry name" value="LysR_subst-bd"/>
</dbReference>
<sequence>MPLDLRQLRYFVAVAEAGAFTHAAQTLNVAQSALSHHLRIMEEELGTPLLERRARGVVLTSAGQRLYEHSKAILSSVKKAEADIKTFSEVPTGTVSIGFAHTAVDLVVLPFILAVREQLPGIILHISEGLSITNVNKVLSGDIDIAVAYNTIEDARLSSRPLLTEEMCLVGKPDIVGKDREPIAFSDLPKQPIIAAYPAGSLRAIVDSHALRSKVKPSEMLEIDSLATLRKAMQHGIGCSILSRASVSEQLRVGTLSARPIVSPELFRTLEQVSLKERPHSRAFEEVAKVLTSVILNQAQLGHWICRDVFPTPPRRQLSTDNKPSG</sequence>
<gene>
    <name evidence="7" type="ORF">ACFFP0_16805</name>
</gene>
<dbReference type="Proteomes" id="UP001589692">
    <property type="component" value="Unassembled WGS sequence"/>
</dbReference>
<organism evidence="7 8">
    <name type="scientific">Rhizobium puerariae</name>
    <dbReference type="NCBI Taxonomy" id="1585791"/>
    <lineage>
        <taxon>Bacteria</taxon>
        <taxon>Pseudomonadati</taxon>
        <taxon>Pseudomonadota</taxon>
        <taxon>Alphaproteobacteria</taxon>
        <taxon>Hyphomicrobiales</taxon>
        <taxon>Rhizobiaceae</taxon>
        <taxon>Rhizobium/Agrobacterium group</taxon>
        <taxon>Rhizobium</taxon>
    </lineage>
</organism>
<name>A0ABV6AIZ0_9HYPH</name>
<comment type="caution">
    <text evidence="7">The sequence shown here is derived from an EMBL/GenBank/DDBJ whole genome shotgun (WGS) entry which is preliminary data.</text>
</comment>
<dbReference type="SUPFAM" id="SSF46785">
    <property type="entry name" value="Winged helix' DNA-binding domain"/>
    <property type="match status" value="1"/>
</dbReference>
<dbReference type="PANTHER" id="PTHR30293:SF0">
    <property type="entry name" value="NITROGEN ASSIMILATION REGULATORY PROTEIN NAC"/>
    <property type="match status" value="1"/>
</dbReference>
<dbReference type="Gene3D" id="3.40.190.290">
    <property type="match status" value="1"/>
</dbReference>
<feature type="domain" description="HTH lysR-type" evidence="6">
    <location>
        <begin position="3"/>
        <end position="60"/>
    </location>
</feature>
<dbReference type="InterPro" id="IPR036390">
    <property type="entry name" value="WH_DNA-bd_sf"/>
</dbReference>
<comment type="similarity">
    <text evidence="1">Belongs to the LysR transcriptional regulatory family.</text>
</comment>
<protein>
    <submittedName>
        <fullName evidence="7">LysR family transcriptional regulator</fullName>
    </submittedName>
</protein>
<dbReference type="PRINTS" id="PR00039">
    <property type="entry name" value="HTHLYSR"/>
</dbReference>
<dbReference type="InterPro" id="IPR036388">
    <property type="entry name" value="WH-like_DNA-bd_sf"/>
</dbReference>
<accession>A0ABV6AIZ0</accession>
<dbReference type="InterPro" id="IPR000847">
    <property type="entry name" value="LysR_HTH_N"/>
</dbReference>
<keyword evidence="4" id="KW-0010">Activator</keyword>
<evidence type="ECO:0000256" key="4">
    <source>
        <dbReference type="ARBA" id="ARBA00023159"/>
    </source>
</evidence>
<evidence type="ECO:0000256" key="5">
    <source>
        <dbReference type="ARBA" id="ARBA00023163"/>
    </source>
</evidence>
<dbReference type="SUPFAM" id="SSF53850">
    <property type="entry name" value="Periplasmic binding protein-like II"/>
    <property type="match status" value="1"/>
</dbReference>
<evidence type="ECO:0000256" key="1">
    <source>
        <dbReference type="ARBA" id="ARBA00009437"/>
    </source>
</evidence>
<dbReference type="Pfam" id="PF03466">
    <property type="entry name" value="LysR_substrate"/>
    <property type="match status" value="1"/>
</dbReference>
<keyword evidence="2" id="KW-0805">Transcription regulation</keyword>
<evidence type="ECO:0000313" key="8">
    <source>
        <dbReference type="Proteomes" id="UP001589692"/>
    </source>
</evidence>
<dbReference type="PROSITE" id="PS50931">
    <property type="entry name" value="HTH_LYSR"/>
    <property type="match status" value="1"/>
</dbReference>